<organism evidence="3 4">
    <name type="scientific">Neiella litorisoli</name>
    <dbReference type="NCBI Taxonomy" id="2771431"/>
    <lineage>
        <taxon>Bacteria</taxon>
        <taxon>Pseudomonadati</taxon>
        <taxon>Pseudomonadota</taxon>
        <taxon>Gammaproteobacteria</taxon>
        <taxon>Alteromonadales</taxon>
        <taxon>Echinimonadaceae</taxon>
        <taxon>Neiella</taxon>
    </lineage>
</organism>
<dbReference type="Pfam" id="PF07603">
    <property type="entry name" value="Lcl_C"/>
    <property type="match status" value="1"/>
</dbReference>
<feature type="signal peptide" evidence="1">
    <location>
        <begin position="1"/>
        <end position="20"/>
    </location>
</feature>
<reference evidence="3" key="1">
    <citation type="submission" date="2020-09" db="EMBL/GenBank/DDBJ databases">
        <title>A novel bacterium of genus Neiella, isolated from South China Sea.</title>
        <authorList>
            <person name="Huang H."/>
            <person name="Mo K."/>
            <person name="Hu Y."/>
        </authorList>
    </citation>
    <scope>NUCLEOTIDE SEQUENCE</scope>
    <source>
        <strain evidence="3">HB171785</strain>
    </source>
</reference>
<keyword evidence="1" id="KW-0732">Signal</keyword>
<name>A0A8J6QIS8_9GAMM</name>
<evidence type="ECO:0000313" key="3">
    <source>
        <dbReference type="EMBL" id="MBD1389543.1"/>
    </source>
</evidence>
<dbReference type="PANTHER" id="PTHR35812:SF1">
    <property type="entry name" value="LIPOPROTEIN"/>
    <property type="match status" value="1"/>
</dbReference>
<evidence type="ECO:0000259" key="2">
    <source>
        <dbReference type="Pfam" id="PF07603"/>
    </source>
</evidence>
<proteinExistence type="predicted"/>
<dbReference type="InterPro" id="IPR011460">
    <property type="entry name" value="Lcl_C"/>
</dbReference>
<sequence>MKFRICTLLAVTLISSSAMAQICKTTIAPSNQLEQYVFSHDGIVVDARTGLMWQRCTVGQTWNADNRSCGGQPTHFESWEEAMNGYAGTEAESYGGFDGWRLPNIKELETIVERSCYSPAINDTVFPSTPNAVTYSSTPDDKVNDSLNGRVIDFVSGAEFVRDVNQHRYVRLVREVQAQDFDSE</sequence>
<evidence type="ECO:0000256" key="1">
    <source>
        <dbReference type="SAM" id="SignalP"/>
    </source>
</evidence>
<feature type="domain" description="Lcl C-terminal" evidence="2">
    <location>
        <begin position="42"/>
        <end position="174"/>
    </location>
</feature>
<dbReference type="Proteomes" id="UP000638014">
    <property type="component" value="Unassembled WGS sequence"/>
</dbReference>
<dbReference type="AlphaFoldDB" id="A0A8J6QIS8"/>
<dbReference type="EMBL" id="JACXAF010000009">
    <property type="protein sequence ID" value="MBD1389543.1"/>
    <property type="molecule type" value="Genomic_DNA"/>
</dbReference>
<comment type="caution">
    <text evidence="3">The sequence shown here is derived from an EMBL/GenBank/DDBJ whole genome shotgun (WGS) entry which is preliminary data.</text>
</comment>
<evidence type="ECO:0000313" key="4">
    <source>
        <dbReference type="Proteomes" id="UP000638014"/>
    </source>
</evidence>
<gene>
    <name evidence="3" type="ORF">IC617_08890</name>
</gene>
<protein>
    <submittedName>
        <fullName evidence="3">DUF1566 domain-containing protein</fullName>
    </submittedName>
</protein>
<accession>A0A8J6QIS8</accession>
<keyword evidence="4" id="KW-1185">Reference proteome</keyword>
<dbReference type="PANTHER" id="PTHR35812">
    <property type="entry name" value="LIPOPROTEIN"/>
    <property type="match status" value="1"/>
</dbReference>
<dbReference type="RefSeq" id="WP_191144649.1">
    <property type="nucleotide sequence ID" value="NZ_JACXAF010000009.1"/>
</dbReference>
<feature type="chain" id="PRO_5035228054" evidence="1">
    <location>
        <begin position="21"/>
        <end position="184"/>
    </location>
</feature>